<dbReference type="SUPFAM" id="SSF158472">
    <property type="entry name" value="HAMP domain-like"/>
    <property type="match status" value="1"/>
</dbReference>
<evidence type="ECO:0000313" key="11">
    <source>
        <dbReference type="Proteomes" id="UP000243688"/>
    </source>
</evidence>
<dbReference type="InterPro" id="IPR050640">
    <property type="entry name" value="Bact_2-comp_sensor_kinase"/>
</dbReference>
<dbReference type="PROSITE" id="PS50885">
    <property type="entry name" value="HAMP"/>
    <property type="match status" value="1"/>
</dbReference>
<evidence type="ECO:0000256" key="7">
    <source>
        <dbReference type="SAM" id="Coils"/>
    </source>
</evidence>
<keyword evidence="6 8" id="KW-0472">Membrane</keyword>
<keyword evidence="8" id="KW-1133">Transmembrane helix</keyword>
<feature type="transmembrane region" description="Helical" evidence="8">
    <location>
        <begin position="293"/>
        <end position="312"/>
    </location>
</feature>
<dbReference type="SUPFAM" id="SSF55874">
    <property type="entry name" value="ATPase domain of HSP90 chaperone/DNA topoisomerase II/histidine kinase"/>
    <property type="match status" value="1"/>
</dbReference>
<dbReference type="CDD" id="cd06225">
    <property type="entry name" value="HAMP"/>
    <property type="match status" value="1"/>
</dbReference>
<dbReference type="PANTHER" id="PTHR34220">
    <property type="entry name" value="SENSOR HISTIDINE KINASE YPDA"/>
    <property type="match status" value="1"/>
</dbReference>
<dbReference type="EMBL" id="MOXJ01000028">
    <property type="protein sequence ID" value="PDO09763.1"/>
    <property type="molecule type" value="Genomic_DNA"/>
</dbReference>
<dbReference type="GO" id="GO:0005886">
    <property type="term" value="C:plasma membrane"/>
    <property type="evidence" value="ECO:0007669"/>
    <property type="project" value="UniProtKB-SubCell"/>
</dbReference>
<evidence type="ECO:0000313" key="10">
    <source>
        <dbReference type="EMBL" id="PDO09763.1"/>
    </source>
</evidence>
<dbReference type="InterPro" id="IPR036890">
    <property type="entry name" value="HATPase_C_sf"/>
</dbReference>
<organism evidence="10 11">
    <name type="scientific">Candidatus Reconcilbacillus cellulovorans</name>
    <dbReference type="NCBI Taxonomy" id="1906605"/>
    <lineage>
        <taxon>Bacteria</taxon>
        <taxon>Bacillati</taxon>
        <taxon>Bacillota</taxon>
        <taxon>Bacilli</taxon>
        <taxon>Bacillales</taxon>
        <taxon>Paenibacillaceae</taxon>
        <taxon>Candidatus Reconcilbacillus</taxon>
    </lineage>
</organism>
<sequence>MPGRWHLRPFIAVSLLGLVIAFVLITLLSFYAVFRLLIMREVERTNVEAVVNDMLRIEERFQEVEETALTVATNRRLVDRLDDPPADVYDRIVASRELADWLSGIVYVKSYLTSIQIYTDSPLAKAGSRILPMSDVPWEGELVRFREVDAFWISARSDPWASGGPAQVLTFVIKIWNSRNVPIGYVEMNLNERALWESIGGRVDRERGVGRMYVLLDREGRIVSRSPEFDESRLAGTNWLERAALTREGAEVIGGARSKELMVVVRDSTGSRKLVSFVPVGEAFRNMERLRNLVLAVGAVVLMSTLPTAAFISDRVIQPIVRLLEGFKRVETGNFRWRLGPFSIVEFDQLAQSYNAMAEQLQGLLEQLEEEHRKKRDAELRLLQSQIHPHFLYNTLDMINWTAAAKGAVEASEMAAKLARLLRISLGKPEQWIPLDEELEHVSLYAQIQRVRFGDRFEFVDRVTDEFRDLYVPRVILQPLVENAIKHGFDADAGERAQVVVSAVALDEKRFCLMVEDNGKGFAPGSPVRFEQAGGRGIANVHDRIRLYFGPEYGVECSNRQPRGAVVRIVLPVIRSGEGDDPR</sequence>
<keyword evidence="8" id="KW-0812">Transmembrane</keyword>
<keyword evidence="2" id="KW-1003">Cell membrane</keyword>
<comment type="caution">
    <text evidence="10">The sequence shown here is derived from an EMBL/GenBank/DDBJ whole genome shotgun (WGS) entry which is preliminary data.</text>
</comment>
<proteinExistence type="predicted"/>
<dbReference type="SMART" id="SM00304">
    <property type="entry name" value="HAMP"/>
    <property type="match status" value="1"/>
</dbReference>
<evidence type="ECO:0000259" key="9">
    <source>
        <dbReference type="PROSITE" id="PS50885"/>
    </source>
</evidence>
<dbReference type="InterPro" id="IPR010559">
    <property type="entry name" value="Sig_transdc_His_kin_internal"/>
</dbReference>
<dbReference type="Pfam" id="PF06580">
    <property type="entry name" value="His_kinase"/>
    <property type="match status" value="1"/>
</dbReference>
<accession>A0A2A6DYE7</accession>
<evidence type="ECO:0000256" key="8">
    <source>
        <dbReference type="SAM" id="Phobius"/>
    </source>
</evidence>
<keyword evidence="4" id="KW-0808">Transferase</keyword>
<dbReference type="InterPro" id="IPR003594">
    <property type="entry name" value="HATPase_dom"/>
</dbReference>
<evidence type="ECO:0000256" key="6">
    <source>
        <dbReference type="ARBA" id="ARBA00023136"/>
    </source>
</evidence>
<reference evidence="10 11" key="1">
    <citation type="submission" date="2016-12" db="EMBL/GenBank/DDBJ databases">
        <title>Candidatus Reconcilibacillus cellulovorans genome.</title>
        <authorList>
            <person name="Kolinko S."/>
            <person name="Wu Y.-W."/>
            <person name="Tachea F."/>
            <person name="Denzel E."/>
            <person name="Hiras J."/>
            <person name="Baecker N."/>
            <person name="Chan L.J."/>
            <person name="Eichorst S.A."/>
            <person name="Frey D."/>
            <person name="Adams P.D."/>
            <person name="Pray T."/>
            <person name="Tanjore D."/>
            <person name="Petzold C.J."/>
            <person name="Gladden J.M."/>
            <person name="Simmons B.A."/>
            <person name="Singer S.W."/>
        </authorList>
    </citation>
    <scope>NUCLEOTIDE SEQUENCE [LARGE SCALE GENOMIC DNA]</scope>
    <source>
        <strain evidence="10">JTherm</strain>
    </source>
</reference>
<name>A0A2A6DYE7_9BACL</name>
<keyword evidence="5" id="KW-0418">Kinase</keyword>
<feature type="transmembrane region" description="Helical" evidence="8">
    <location>
        <begin position="12"/>
        <end position="34"/>
    </location>
</feature>
<dbReference type="Pfam" id="PF00672">
    <property type="entry name" value="HAMP"/>
    <property type="match status" value="1"/>
</dbReference>
<evidence type="ECO:0000256" key="4">
    <source>
        <dbReference type="ARBA" id="ARBA00022679"/>
    </source>
</evidence>
<dbReference type="Gene3D" id="3.30.565.10">
    <property type="entry name" value="Histidine kinase-like ATPase, C-terminal domain"/>
    <property type="match status" value="1"/>
</dbReference>
<protein>
    <recommendedName>
        <fullName evidence="9">HAMP domain-containing protein</fullName>
    </recommendedName>
</protein>
<dbReference type="InterPro" id="IPR003660">
    <property type="entry name" value="HAMP_dom"/>
</dbReference>
<dbReference type="GO" id="GO:0000155">
    <property type="term" value="F:phosphorelay sensor kinase activity"/>
    <property type="evidence" value="ECO:0007669"/>
    <property type="project" value="InterPro"/>
</dbReference>
<feature type="domain" description="HAMP" evidence="9">
    <location>
        <begin position="314"/>
        <end position="366"/>
    </location>
</feature>
<evidence type="ECO:0000256" key="1">
    <source>
        <dbReference type="ARBA" id="ARBA00004651"/>
    </source>
</evidence>
<dbReference type="SMART" id="SM00387">
    <property type="entry name" value="HATPase_c"/>
    <property type="match status" value="1"/>
</dbReference>
<feature type="coiled-coil region" evidence="7">
    <location>
        <begin position="351"/>
        <end position="385"/>
    </location>
</feature>
<evidence type="ECO:0000256" key="5">
    <source>
        <dbReference type="ARBA" id="ARBA00022777"/>
    </source>
</evidence>
<comment type="subcellular location">
    <subcellularLocation>
        <location evidence="1">Cell membrane</location>
        <topology evidence="1">Multi-pass membrane protein</topology>
    </subcellularLocation>
</comment>
<dbReference type="Gene3D" id="6.10.340.10">
    <property type="match status" value="1"/>
</dbReference>
<evidence type="ECO:0000256" key="3">
    <source>
        <dbReference type="ARBA" id="ARBA00022553"/>
    </source>
</evidence>
<dbReference type="AlphaFoldDB" id="A0A2A6DYE7"/>
<keyword evidence="7" id="KW-0175">Coiled coil</keyword>
<keyword evidence="3" id="KW-0597">Phosphoprotein</keyword>
<gene>
    <name evidence="10" type="ORF">BLM47_10790</name>
</gene>
<dbReference type="PANTHER" id="PTHR34220:SF7">
    <property type="entry name" value="SENSOR HISTIDINE KINASE YPDA"/>
    <property type="match status" value="1"/>
</dbReference>
<dbReference type="Proteomes" id="UP000243688">
    <property type="component" value="Unassembled WGS sequence"/>
</dbReference>
<evidence type="ECO:0000256" key="2">
    <source>
        <dbReference type="ARBA" id="ARBA00022475"/>
    </source>
</evidence>
<dbReference type="Pfam" id="PF02518">
    <property type="entry name" value="HATPase_c"/>
    <property type="match status" value="1"/>
</dbReference>